<dbReference type="EMBL" id="LNIX01000008">
    <property type="protein sequence ID" value="OXA51229.1"/>
    <property type="molecule type" value="Genomic_DNA"/>
</dbReference>
<evidence type="ECO:0000256" key="2">
    <source>
        <dbReference type="ARBA" id="ARBA00022741"/>
    </source>
</evidence>
<dbReference type="AlphaFoldDB" id="A0A226E185"/>
<evidence type="ECO:0000313" key="6">
    <source>
        <dbReference type="Proteomes" id="UP000198287"/>
    </source>
</evidence>
<sequence>MGVCMGKDTSAITSDLLDPDGRFVSSKGADGSGGGVGSTKLNNNDGMRNGGVGGDEKISPPRTPIIFVLGGPGSGKITHCDRVVQESLIPPSNLIEVLQMEIKMAVNARGYLISGYPRSMRDVVEYQNKLQRIDAVILLNWHIRILEKQIEYGSQLGDTVLQLARMELKNYSKNVLSVAEYFDQLDKLTVVDGERQPTEVYDDFLAAVDASLAAIPAGGYNKGGGAGNKRQNGVGGKSLISGADSLLSSTSVRLHHSGRWEWISVGDELRNIVAVAGGSTSNGHAGGKSHQTKNHQVPNFLSPDQIVAVRNALVKGELVRDDIVLALIRDAMSKAKSKKCFVLDGFPRTLKQVEGFRDMIDGDLEDKGRIVEEFNETLGSIIDSYDDDRDEQNKRTNNRLGVAPLEKRKPSTDTINGMYNEVQQNSE</sequence>
<keyword evidence="2" id="KW-0547">Nucleotide-binding</keyword>
<gene>
    <name evidence="5" type="ORF">Fcan01_14071</name>
</gene>
<comment type="caution">
    <text evidence="5">The sequence shown here is derived from an EMBL/GenBank/DDBJ whole genome shotgun (WGS) entry which is preliminary data.</text>
</comment>
<evidence type="ECO:0000313" key="5">
    <source>
        <dbReference type="EMBL" id="OXA51229.1"/>
    </source>
</evidence>
<keyword evidence="3 5" id="KW-0418">Kinase</keyword>
<dbReference type="SUPFAM" id="SSF52540">
    <property type="entry name" value="P-loop containing nucleoside triphosphate hydrolases"/>
    <property type="match status" value="1"/>
</dbReference>
<dbReference type="InterPro" id="IPR033690">
    <property type="entry name" value="Adenylat_kinase_CS"/>
</dbReference>
<dbReference type="STRING" id="158441.A0A226E185"/>
<dbReference type="GO" id="GO:0019205">
    <property type="term" value="F:nucleobase-containing compound kinase activity"/>
    <property type="evidence" value="ECO:0007669"/>
    <property type="project" value="InterPro"/>
</dbReference>
<keyword evidence="1" id="KW-0808">Transferase</keyword>
<keyword evidence="6" id="KW-1185">Reference proteome</keyword>
<accession>A0A226E185</accession>
<dbReference type="PANTHER" id="PTHR23359">
    <property type="entry name" value="NUCLEOTIDE KINASE"/>
    <property type="match status" value="1"/>
</dbReference>
<protein>
    <submittedName>
        <fullName evidence="5">Adenylate kinase isoenzyme 5</fullName>
    </submittedName>
</protein>
<evidence type="ECO:0000256" key="3">
    <source>
        <dbReference type="ARBA" id="ARBA00022777"/>
    </source>
</evidence>
<feature type="region of interest" description="Disordered" evidence="4">
    <location>
        <begin position="23"/>
        <end position="59"/>
    </location>
</feature>
<dbReference type="PROSITE" id="PS00113">
    <property type="entry name" value="ADENYLATE_KINASE"/>
    <property type="match status" value="1"/>
</dbReference>
<name>A0A226E185_FOLCA</name>
<dbReference type="InterPro" id="IPR000850">
    <property type="entry name" value="Adenylat/UMP-CMP_kin"/>
</dbReference>
<reference evidence="5 6" key="1">
    <citation type="submission" date="2015-12" db="EMBL/GenBank/DDBJ databases">
        <title>The genome of Folsomia candida.</title>
        <authorList>
            <person name="Faddeeva A."/>
            <person name="Derks M.F."/>
            <person name="Anvar Y."/>
            <person name="Smit S."/>
            <person name="Van Straalen N."/>
            <person name="Roelofs D."/>
        </authorList>
    </citation>
    <scope>NUCLEOTIDE SEQUENCE [LARGE SCALE GENOMIC DNA]</scope>
    <source>
        <strain evidence="5 6">VU population</strain>
        <tissue evidence="5">Whole body</tissue>
    </source>
</reference>
<dbReference type="InterPro" id="IPR027417">
    <property type="entry name" value="P-loop_NTPase"/>
</dbReference>
<organism evidence="5 6">
    <name type="scientific">Folsomia candida</name>
    <name type="common">Springtail</name>
    <dbReference type="NCBI Taxonomy" id="158441"/>
    <lineage>
        <taxon>Eukaryota</taxon>
        <taxon>Metazoa</taxon>
        <taxon>Ecdysozoa</taxon>
        <taxon>Arthropoda</taxon>
        <taxon>Hexapoda</taxon>
        <taxon>Collembola</taxon>
        <taxon>Entomobryomorpha</taxon>
        <taxon>Isotomoidea</taxon>
        <taxon>Isotomidae</taxon>
        <taxon>Proisotominae</taxon>
        <taxon>Folsomia</taxon>
    </lineage>
</organism>
<dbReference type="Gene3D" id="3.40.50.300">
    <property type="entry name" value="P-loop containing nucleotide triphosphate hydrolases"/>
    <property type="match status" value="2"/>
</dbReference>
<dbReference type="GO" id="GO:0005524">
    <property type="term" value="F:ATP binding"/>
    <property type="evidence" value="ECO:0007669"/>
    <property type="project" value="InterPro"/>
</dbReference>
<evidence type="ECO:0000256" key="1">
    <source>
        <dbReference type="ARBA" id="ARBA00022679"/>
    </source>
</evidence>
<feature type="region of interest" description="Disordered" evidence="4">
    <location>
        <begin position="404"/>
        <end position="427"/>
    </location>
</feature>
<dbReference type="Pfam" id="PF00406">
    <property type="entry name" value="ADK"/>
    <property type="match status" value="1"/>
</dbReference>
<dbReference type="Proteomes" id="UP000198287">
    <property type="component" value="Unassembled WGS sequence"/>
</dbReference>
<proteinExistence type="predicted"/>
<dbReference type="GO" id="GO:0006139">
    <property type="term" value="P:nucleobase-containing compound metabolic process"/>
    <property type="evidence" value="ECO:0007669"/>
    <property type="project" value="InterPro"/>
</dbReference>
<feature type="compositionally biased region" description="Polar residues" evidence="4">
    <location>
        <begin position="412"/>
        <end position="427"/>
    </location>
</feature>
<dbReference type="OrthoDB" id="6436361at2759"/>
<evidence type="ECO:0000256" key="4">
    <source>
        <dbReference type="SAM" id="MobiDB-lite"/>
    </source>
</evidence>